<dbReference type="RefSeq" id="WP_209243414.1">
    <property type="nucleotide sequence ID" value="NZ_JADKMA010000266.1"/>
</dbReference>
<name>A0ABS3XLM5_9ACTN</name>
<proteinExistence type="predicted"/>
<dbReference type="Gene3D" id="1.25.40.10">
    <property type="entry name" value="Tetratricopeptide repeat domain"/>
    <property type="match status" value="1"/>
</dbReference>
<sequence>MNELPQDTSDAMTGAAETRNSVSGTVNGPLVQARDIHGDVHIHTARPDPVVPRQLPAAPPTFIGRQAELASLSNALEANVQEGSPVVISAIGGTGGIGKTWLALHWAHQHIDRFPGGQLFVNLRGFDPSDRPVAPHEAVRGFLDALVADQKEIPAEPSSQLALFRSLVAQRRMLIVLDNARDSDQVAPLIPGSPTCTVLVTSRDQMAGLSATRGAHMLPVNTLSEAEARTLLSRRLGEERLAAEPAAVTELIAWCAGLPLALSIVASHARLEPRTPLADFAAELSDASTRLEALDAGTPTTRLETVLSWSYQALTTEQAAVFRLVGLAPGSDLSLHAAASLTGVPVARVRRVLRSLVGASLVERPGPDRYRMHDLVRLYAAQRAHADHPQDESAAALQRMAEFCARTAHDADVLIAPHHAPIELGEQSSGCQPQPLADAAAAWEWFSVERANLMAVLHMAAEREWHARAWQLAWTLTTFQLRQGHLHDNLIAWRAGADASKHLNDPPTRTRSHRHLGRACAQLGRHEEALTHLEEGLTGAVADGDRLGQAHTHRAIAKAWEEQSNNQQALAHAQRALELYDELGVQFSGSHALNEVGWYTAKLGRFDQARQHCAEALTKCRDSNDRSGEARTLLSLGYIDHHTGEPHTAAGHFRQAIALYSALGDTTAEAEALEHLGHALANYDTDDARRTWQQAFDLYTSQHRGADAQRIQAHIAELSACS</sequence>
<evidence type="ECO:0000313" key="4">
    <source>
        <dbReference type="Proteomes" id="UP001519064"/>
    </source>
</evidence>
<dbReference type="PANTHER" id="PTHR47691:SF3">
    <property type="entry name" value="HTH-TYPE TRANSCRIPTIONAL REGULATOR RV0890C-RELATED"/>
    <property type="match status" value="1"/>
</dbReference>
<feature type="region of interest" description="Disordered" evidence="1">
    <location>
        <begin position="1"/>
        <end position="27"/>
    </location>
</feature>
<dbReference type="InterPro" id="IPR019734">
    <property type="entry name" value="TPR_rpt"/>
</dbReference>
<feature type="domain" description="NB-ARC" evidence="2">
    <location>
        <begin position="82"/>
        <end position="238"/>
    </location>
</feature>
<protein>
    <submittedName>
        <fullName evidence="3">Tetratricopeptide repeat protein</fullName>
    </submittedName>
</protein>
<evidence type="ECO:0000256" key="1">
    <source>
        <dbReference type="SAM" id="MobiDB-lite"/>
    </source>
</evidence>
<feature type="compositionally biased region" description="Polar residues" evidence="1">
    <location>
        <begin position="1"/>
        <end position="11"/>
    </location>
</feature>
<dbReference type="EMBL" id="JADKMA010000266">
    <property type="protein sequence ID" value="MBO8196209.1"/>
    <property type="molecule type" value="Genomic_DNA"/>
</dbReference>
<dbReference type="PANTHER" id="PTHR47691">
    <property type="entry name" value="REGULATOR-RELATED"/>
    <property type="match status" value="1"/>
</dbReference>
<dbReference type="SUPFAM" id="SSF52540">
    <property type="entry name" value="P-loop containing nucleoside triphosphate hydrolases"/>
    <property type="match status" value="1"/>
</dbReference>
<dbReference type="InterPro" id="IPR002182">
    <property type="entry name" value="NB-ARC"/>
</dbReference>
<dbReference type="SMART" id="SM00028">
    <property type="entry name" value="TPR"/>
    <property type="match status" value="4"/>
</dbReference>
<dbReference type="SUPFAM" id="SSF48452">
    <property type="entry name" value="TPR-like"/>
    <property type="match status" value="1"/>
</dbReference>
<gene>
    <name evidence="3" type="ORF">ITI46_31885</name>
</gene>
<comment type="caution">
    <text evidence="3">The sequence shown here is derived from an EMBL/GenBank/DDBJ whole genome shotgun (WGS) entry which is preliminary data.</text>
</comment>
<keyword evidence="4" id="KW-1185">Reference proteome</keyword>
<evidence type="ECO:0000259" key="2">
    <source>
        <dbReference type="Pfam" id="PF00931"/>
    </source>
</evidence>
<dbReference type="SUPFAM" id="SSF46785">
    <property type="entry name" value="Winged helix' DNA-binding domain"/>
    <property type="match status" value="1"/>
</dbReference>
<dbReference type="InterPro" id="IPR011990">
    <property type="entry name" value="TPR-like_helical_dom_sf"/>
</dbReference>
<dbReference type="InterPro" id="IPR036390">
    <property type="entry name" value="WH_DNA-bd_sf"/>
</dbReference>
<dbReference type="Gene3D" id="3.40.50.300">
    <property type="entry name" value="P-loop containing nucleotide triphosphate hydrolases"/>
    <property type="match status" value="1"/>
</dbReference>
<evidence type="ECO:0000313" key="3">
    <source>
        <dbReference type="EMBL" id="MBO8196209.1"/>
    </source>
</evidence>
<dbReference type="PRINTS" id="PR00364">
    <property type="entry name" value="DISEASERSIST"/>
</dbReference>
<organism evidence="3 4">
    <name type="scientific">Streptomyces oryzae</name>
    <dbReference type="NCBI Taxonomy" id="1434886"/>
    <lineage>
        <taxon>Bacteria</taxon>
        <taxon>Bacillati</taxon>
        <taxon>Actinomycetota</taxon>
        <taxon>Actinomycetes</taxon>
        <taxon>Kitasatosporales</taxon>
        <taxon>Streptomycetaceae</taxon>
        <taxon>Streptomyces</taxon>
    </lineage>
</organism>
<dbReference type="Pfam" id="PF13424">
    <property type="entry name" value="TPR_12"/>
    <property type="match status" value="2"/>
</dbReference>
<dbReference type="InterPro" id="IPR027417">
    <property type="entry name" value="P-loop_NTPase"/>
</dbReference>
<dbReference type="Proteomes" id="UP001519064">
    <property type="component" value="Unassembled WGS sequence"/>
</dbReference>
<reference evidence="3 4" key="1">
    <citation type="submission" date="2020-11" db="EMBL/GenBank/DDBJ databases">
        <title>Streptomyces spirodelae sp. nov., isolated from duckweed.</title>
        <authorList>
            <person name="Saimee Y."/>
            <person name="Duangmal K."/>
        </authorList>
    </citation>
    <scope>NUCLEOTIDE SEQUENCE [LARGE SCALE GENOMIC DNA]</scope>
    <source>
        <strain evidence="3 4">S16-07</strain>
    </source>
</reference>
<accession>A0ABS3XLM5</accession>
<dbReference type="Pfam" id="PF00931">
    <property type="entry name" value="NB-ARC"/>
    <property type="match status" value="1"/>
</dbReference>